<gene>
    <name evidence="3" type="ORF">X474_18375</name>
</gene>
<accession>A0A0D2JA46</accession>
<dbReference type="Proteomes" id="UP000032233">
    <property type="component" value="Unassembled WGS sequence"/>
</dbReference>
<feature type="chain" id="PRO_5002244720" description="Uncharacterized protein TP-0789 domain-containing protein" evidence="1">
    <location>
        <begin position="32"/>
        <end position="274"/>
    </location>
</feature>
<proteinExistence type="predicted"/>
<name>A0A0D2JA46_9BACT</name>
<dbReference type="PATRIC" id="fig|1429043.3.peg.3887"/>
<evidence type="ECO:0000256" key="1">
    <source>
        <dbReference type="SAM" id="SignalP"/>
    </source>
</evidence>
<protein>
    <recommendedName>
        <fullName evidence="2">Uncharacterized protein TP-0789 domain-containing protein</fullName>
    </recommendedName>
</protein>
<dbReference type="CDD" id="cd16329">
    <property type="entry name" value="LolA_like"/>
    <property type="match status" value="1"/>
</dbReference>
<dbReference type="InParanoid" id="A0A0D2JA46"/>
<dbReference type="EMBL" id="AZAC01000029">
    <property type="protein sequence ID" value="KIX12571.1"/>
    <property type="molecule type" value="Genomic_DNA"/>
</dbReference>
<dbReference type="RefSeq" id="WP_082464441.1">
    <property type="nucleotide sequence ID" value="NZ_AZAC01000029.1"/>
</dbReference>
<evidence type="ECO:0000313" key="3">
    <source>
        <dbReference type="EMBL" id="KIX12571.1"/>
    </source>
</evidence>
<sequence length="274" mass="31743">MPFSRFKPNPLLLFALALTLVFLTGAGQATAGLSADQIMEKVDARDDGDHMTADMGMILIDKNGNQRARSMKSFSRDKGRDTWKIIFFTEPADVKDTGFLTYDYRNPEKDDDQWMYLPALKKIKRIASSDQSKPFMGSDFSYADMNKRDIENYNYKILKETKVQGHDCWIIESIPKSDRVVMMYGYTKSILIVRKDIFMVVRGINFVREGKKLKYFDTKELKQIDGIWVASKVNMRTVRGKQTLHKTVLTRDNVKFNQNLDWSIFTKRRLAKGL</sequence>
<evidence type="ECO:0000259" key="2">
    <source>
        <dbReference type="Pfam" id="PF17131"/>
    </source>
</evidence>
<evidence type="ECO:0000313" key="4">
    <source>
        <dbReference type="Proteomes" id="UP000032233"/>
    </source>
</evidence>
<feature type="signal peptide" evidence="1">
    <location>
        <begin position="1"/>
        <end position="31"/>
    </location>
</feature>
<dbReference type="InterPro" id="IPR033399">
    <property type="entry name" value="TP_0789-like"/>
</dbReference>
<keyword evidence="4" id="KW-1185">Reference proteome</keyword>
<dbReference type="OrthoDB" id="9803781at2"/>
<dbReference type="Gene3D" id="2.50.20.10">
    <property type="entry name" value="Lipoprotein localisation LolA/LolB/LppX"/>
    <property type="match status" value="1"/>
</dbReference>
<keyword evidence="1" id="KW-0732">Signal</keyword>
<feature type="domain" description="Uncharacterized protein TP-0789" evidence="2">
    <location>
        <begin position="81"/>
        <end position="271"/>
    </location>
</feature>
<dbReference type="STRING" id="1429043.X474_18375"/>
<dbReference type="Pfam" id="PF17131">
    <property type="entry name" value="LolA_like"/>
    <property type="match status" value="1"/>
</dbReference>
<dbReference type="AlphaFoldDB" id="A0A0D2JA46"/>
<reference evidence="3 4" key="1">
    <citation type="submission" date="2013-11" db="EMBL/GenBank/DDBJ databases">
        <title>Metagenomic analysis of a methanogenic consortium involved in long chain n-alkane degradation.</title>
        <authorList>
            <person name="Davidova I.A."/>
            <person name="Callaghan A.V."/>
            <person name="Wawrik B."/>
            <person name="Pruitt S."/>
            <person name="Marks C."/>
            <person name="Duncan K.E."/>
            <person name="Suflita J.M."/>
        </authorList>
    </citation>
    <scope>NUCLEOTIDE SEQUENCE [LARGE SCALE GENOMIC DNA]</scope>
    <source>
        <strain evidence="3 4">SPR</strain>
    </source>
</reference>
<comment type="caution">
    <text evidence="3">The sequence shown here is derived from an EMBL/GenBank/DDBJ whole genome shotgun (WGS) entry which is preliminary data.</text>
</comment>
<organism evidence="3 4">
    <name type="scientific">Dethiosulfatarculus sandiegensis</name>
    <dbReference type="NCBI Taxonomy" id="1429043"/>
    <lineage>
        <taxon>Bacteria</taxon>
        <taxon>Pseudomonadati</taxon>
        <taxon>Thermodesulfobacteriota</taxon>
        <taxon>Desulfarculia</taxon>
        <taxon>Desulfarculales</taxon>
        <taxon>Desulfarculaceae</taxon>
        <taxon>Dethiosulfatarculus</taxon>
    </lineage>
</organism>